<sequence length="213" mass="24046">MKSILSIFIFFYIGTSLAQVGVNTITPQATLDVNGHIKVDEKLFLEAPGDFNEIRGSKLLVEKQDKEIVQYDIENSRYGPINYAELKFENTQNIGIQNYDTKIPIDQYAVTVQGFYVRGQYGETNVVASSDSGDQYIEGSQVYSYKDTDTETWHIKAFVNNSKFRLWNNANIQVNIYLNLIIYRKGLLAKEVADQSISLSNSTSLQIAKPAGF</sequence>
<evidence type="ECO:0000313" key="2">
    <source>
        <dbReference type="Proteomes" id="UP000001601"/>
    </source>
</evidence>
<dbReference type="Proteomes" id="UP000001601">
    <property type="component" value="Unassembled WGS sequence"/>
</dbReference>
<proteinExistence type="predicted"/>
<dbReference type="AlphaFoldDB" id="A3XNV7"/>
<reference evidence="1 2" key="1">
    <citation type="journal article" date="2007" name="Nature">
        <title>Light stimulates growth of proteorhodopsin-containing marine Flavobacteria.</title>
        <authorList>
            <person name="Gomez-Consarnau L."/>
            <person name="Gonzalez J.M."/>
            <person name="Coll-Llado M."/>
            <person name="Gourdon P."/>
            <person name="Pascher T."/>
            <person name="Neutze R."/>
            <person name="Pedros-Alio C."/>
            <person name="Pinhassi J."/>
        </authorList>
    </citation>
    <scope>NUCLEOTIDE SEQUENCE [LARGE SCALE GENOMIC DNA]</scope>
    <source>
        <strain evidence="1 2">MED217</strain>
    </source>
</reference>
<name>A3XNV7_LEEBM</name>
<comment type="caution">
    <text evidence="1">The sequence shown here is derived from an EMBL/GenBank/DDBJ whole genome shotgun (WGS) entry which is preliminary data.</text>
</comment>
<dbReference type="STRING" id="398720.MED217_09445"/>
<organism evidence="1 2">
    <name type="scientific">Leeuwenhoekiella blandensis (strain CECT 7118 / CCUG 51940 / KCTC 22103 / MED217)</name>
    <name type="common">Flavobacterium sp. (strain MED217)</name>
    <dbReference type="NCBI Taxonomy" id="398720"/>
    <lineage>
        <taxon>Bacteria</taxon>
        <taxon>Pseudomonadati</taxon>
        <taxon>Bacteroidota</taxon>
        <taxon>Flavobacteriia</taxon>
        <taxon>Flavobacteriales</taxon>
        <taxon>Flavobacteriaceae</taxon>
        <taxon>Leeuwenhoekiella</taxon>
    </lineage>
</organism>
<accession>A3XNV7</accession>
<dbReference type="eggNOG" id="ENOG50330IQ">
    <property type="taxonomic scope" value="Bacteria"/>
</dbReference>
<evidence type="ECO:0000313" key="1">
    <source>
        <dbReference type="EMBL" id="EAQ48762.1"/>
    </source>
</evidence>
<dbReference type="OrthoDB" id="1244544at2"/>
<dbReference type="EMBL" id="AANC01000007">
    <property type="protein sequence ID" value="EAQ48762.1"/>
    <property type="molecule type" value="Genomic_DNA"/>
</dbReference>
<keyword evidence="2" id="KW-1185">Reference proteome</keyword>
<dbReference type="RefSeq" id="WP_009780263.1">
    <property type="nucleotide sequence ID" value="NZ_CH672395.1"/>
</dbReference>
<protein>
    <submittedName>
        <fullName evidence="1">Uncharacterized protein</fullName>
    </submittedName>
</protein>
<gene>
    <name evidence="1" type="ORF">MED217_09445</name>
</gene>
<dbReference type="HOGENOM" id="CLU_1293048_0_0_10"/>